<dbReference type="PROSITE" id="PS50878">
    <property type="entry name" value="RT_POL"/>
    <property type="match status" value="1"/>
</dbReference>
<dbReference type="EMBL" id="CP144745">
    <property type="protein sequence ID" value="WVZ49010.1"/>
    <property type="molecule type" value="Genomic_DNA"/>
</dbReference>
<dbReference type="InterPro" id="IPR000477">
    <property type="entry name" value="RT_dom"/>
</dbReference>
<organism evidence="2 3">
    <name type="scientific">Paspalum notatum var. saurae</name>
    <dbReference type="NCBI Taxonomy" id="547442"/>
    <lineage>
        <taxon>Eukaryota</taxon>
        <taxon>Viridiplantae</taxon>
        <taxon>Streptophyta</taxon>
        <taxon>Embryophyta</taxon>
        <taxon>Tracheophyta</taxon>
        <taxon>Spermatophyta</taxon>
        <taxon>Magnoliopsida</taxon>
        <taxon>Liliopsida</taxon>
        <taxon>Poales</taxon>
        <taxon>Poaceae</taxon>
        <taxon>PACMAD clade</taxon>
        <taxon>Panicoideae</taxon>
        <taxon>Andropogonodae</taxon>
        <taxon>Paspaleae</taxon>
        <taxon>Paspalinae</taxon>
        <taxon>Paspalum</taxon>
    </lineage>
</organism>
<evidence type="ECO:0000259" key="1">
    <source>
        <dbReference type="PROSITE" id="PS50878"/>
    </source>
</evidence>
<dbReference type="Proteomes" id="UP001341281">
    <property type="component" value="Chromosome 01"/>
</dbReference>
<gene>
    <name evidence="2" type="ORF">U9M48_000394</name>
</gene>
<protein>
    <recommendedName>
        <fullName evidence="1">Reverse transcriptase domain-containing protein</fullName>
    </recommendedName>
</protein>
<keyword evidence="3" id="KW-1185">Reference proteome</keyword>
<reference evidence="2 3" key="1">
    <citation type="submission" date="2024-02" db="EMBL/GenBank/DDBJ databases">
        <title>High-quality chromosome-scale genome assembly of Pensacola bahiagrass (Paspalum notatum Flugge var. saurae).</title>
        <authorList>
            <person name="Vega J.M."/>
            <person name="Podio M."/>
            <person name="Orjuela J."/>
            <person name="Siena L.A."/>
            <person name="Pessino S.C."/>
            <person name="Combes M.C."/>
            <person name="Mariac C."/>
            <person name="Albertini E."/>
            <person name="Pupilli F."/>
            <person name="Ortiz J.P.A."/>
            <person name="Leblanc O."/>
        </authorList>
    </citation>
    <scope>NUCLEOTIDE SEQUENCE [LARGE SCALE GENOMIC DNA]</scope>
    <source>
        <strain evidence="2">R1</strain>
        <tissue evidence="2">Leaf</tissue>
    </source>
</reference>
<feature type="domain" description="Reverse transcriptase" evidence="1">
    <location>
        <begin position="1"/>
        <end position="130"/>
    </location>
</feature>
<accession>A0AAQ3PGS3</accession>
<feature type="non-terminal residue" evidence="2">
    <location>
        <position position="1"/>
    </location>
</feature>
<evidence type="ECO:0000313" key="2">
    <source>
        <dbReference type="EMBL" id="WVZ49010.1"/>
    </source>
</evidence>
<sequence>IKKGLWQGDQLYPIVFNIILNMQAIFISRAMLDAHVRGVIPYLLEDGFFFVQCPDDMIIFMNHDLEAKNMKLILCAFEQLYGPKINFLKEQNLLLCSIKNYETSYLHLFFRNTKKKKKSEDSQFWMSVMSIRDQFLNLARFKLSSGDQIMFREYKLLDNRAGDQYPNIFDNVRRKHATAVEVFSSNPLIRALAGVKLCKWRNLVARLLNINLVEGIDCFVWSLKKSGMFICFVNNGTKANQETWCLKVQLKLSPSCTI</sequence>
<name>A0AAQ3PGS3_PASNO</name>
<proteinExistence type="predicted"/>
<dbReference type="AlphaFoldDB" id="A0AAQ3PGS3"/>
<evidence type="ECO:0000313" key="3">
    <source>
        <dbReference type="Proteomes" id="UP001341281"/>
    </source>
</evidence>